<evidence type="ECO:0000313" key="2">
    <source>
        <dbReference type="Proteomes" id="UP000828390"/>
    </source>
</evidence>
<dbReference type="AlphaFoldDB" id="A0A9D4KGN8"/>
<dbReference type="Proteomes" id="UP000828390">
    <property type="component" value="Unassembled WGS sequence"/>
</dbReference>
<comment type="caution">
    <text evidence="1">The sequence shown here is derived from an EMBL/GenBank/DDBJ whole genome shotgun (WGS) entry which is preliminary data.</text>
</comment>
<dbReference type="EMBL" id="JAIWYP010000004">
    <property type="protein sequence ID" value="KAH3839557.1"/>
    <property type="molecule type" value="Genomic_DNA"/>
</dbReference>
<keyword evidence="2" id="KW-1185">Reference proteome</keyword>
<name>A0A9D4KGN8_DREPO</name>
<sequence length="90" mass="9834">MMGATLVDINKAVTCKVRVLNPQAADVALKQDAEIARAERIDRVVSVLTEKEDEGEESLAKVRRVQLRSPQSSPVDVMFPKASEADVLSI</sequence>
<protein>
    <submittedName>
        <fullName evidence="1">Uncharacterized protein</fullName>
    </submittedName>
</protein>
<reference evidence="1" key="2">
    <citation type="submission" date="2020-11" db="EMBL/GenBank/DDBJ databases">
        <authorList>
            <person name="McCartney M.A."/>
            <person name="Auch B."/>
            <person name="Kono T."/>
            <person name="Mallez S."/>
            <person name="Becker A."/>
            <person name="Gohl D.M."/>
            <person name="Silverstein K.A.T."/>
            <person name="Koren S."/>
            <person name="Bechman K.B."/>
            <person name="Herman A."/>
            <person name="Abrahante J.E."/>
            <person name="Garbe J."/>
        </authorList>
    </citation>
    <scope>NUCLEOTIDE SEQUENCE</scope>
    <source>
        <strain evidence="1">Duluth1</strain>
        <tissue evidence="1">Whole animal</tissue>
    </source>
</reference>
<reference evidence="1" key="1">
    <citation type="journal article" date="2019" name="bioRxiv">
        <title>The Genome of the Zebra Mussel, Dreissena polymorpha: A Resource for Invasive Species Research.</title>
        <authorList>
            <person name="McCartney M.A."/>
            <person name="Auch B."/>
            <person name="Kono T."/>
            <person name="Mallez S."/>
            <person name="Zhang Y."/>
            <person name="Obille A."/>
            <person name="Becker A."/>
            <person name="Abrahante J.E."/>
            <person name="Garbe J."/>
            <person name="Badalamenti J.P."/>
            <person name="Herman A."/>
            <person name="Mangelson H."/>
            <person name="Liachko I."/>
            <person name="Sullivan S."/>
            <person name="Sone E.D."/>
            <person name="Koren S."/>
            <person name="Silverstein K.A.T."/>
            <person name="Beckman K.B."/>
            <person name="Gohl D.M."/>
        </authorList>
    </citation>
    <scope>NUCLEOTIDE SEQUENCE</scope>
    <source>
        <strain evidence="1">Duluth1</strain>
        <tissue evidence="1">Whole animal</tissue>
    </source>
</reference>
<accession>A0A9D4KGN8</accession>
<gene>
    <name evidence="1" type="ORF">DPMN_112989</name>
</gene>
<proteinExistence type="predicted"/>
<organism evidence="1 2">
    <name type="scientific">Dreissena polymorpha</name>
    <name type="common">Zebra mussel</name>
    <name type="synonym">Mytilus polymorpha</name>
    <dbReference type="NCBI Taxonomy" id="45954"/>
    <lineage>
        <taxon>Eukaryota</taxon>
        <taxon>Metazoa</taxon>
        <taxon>Spiralia</taxon>
        <taxon>Lophotrochozoa</taxon>
        <taxon>Mollusca</taxon>
        <taxon>Bivalvia</taxon>
        <taxon>Autobranchia</taxon>
        <taxon>Heteroconchia</taxon>
        <taxon>Euheterodonta</taxon>
        <taxon>Imparidentia</taxon>
        <taxon>Neoheterodontei</taxon>
        <taxon>Myida</taxon>
        <taxon>Dreissenoidea</taxon>
        <taxon>Dreissenidae</taxon>
        <taxon>Dreissena</taxon>
    </lineage>
</organism>
<evidence type="ECO:0000313" key="1">
    <source>
        <dbReference type="EMBL" id="KAH3839557.1"/>
    </source>
</evidence>